<feature type="region of interest" description="Disordered" evidence="1">
    <location>
        <begin position="105"/>
        <end position="167"/>
    </location>
</feature>
<comment type="caution">
    <text evidence="2">The sequence shown here is derived from an EMBL/GenBank/DDBJ whole genome shotgun (WGS) entry which is preliminary data.</text>
</comment>
<protein>
    <submittedName>
        <fullName evidence="2">Uncharacterized protein</fullName>
    </submittedName>
</protein>
<proteinExistence type="predicted"/>
<dbReference type="AlphaFoldDB" id="A0ABD1Y9H2"/>
<gene>
    <name evidence="2" type="ORF">R1flu_003269</name>
</gene>
<sequence length="184" mass="20795">MMKNSASRKVGKPNQILPFVGSRGKAKYNRDEGMSRAGTGTMNPPRRFSAIAELRNNVHRCHSAPLRARLIVEFSPYSMMEAAAAVAGGARHRFLSQIQFDGKEQKEAHQCDDESGNLDRDDVHRRNAETKHQVVVQSKNRKKKVSTDEQARNIFSKIPGEKEEDEEESLGQFCGFLFELWCSN</sequence>
<dbReference type="Proteomes" id="UP001605036">
    <property type="component" value="Unassembled WGS sequence"/>
</dbReference>
<feature type="region of interest" description="Disordered" evidence="1">
    <location>
        <begin position="25"/>
        <end position="45"/>
    </location>
</feature>
<name>A0ABD1Y9H2_9MARC</name>
<organism evidence="2 3">
    <name type="scientific">Riccia fluitans</name>
    <dbReference type="NCBI Taxonomy" id="41844"/>
    <lineage>
        <taxon>Eukaryota</taxon>
        <taxon>Viridiplantae</taxon>
        <taxon>Streptophyta</taxon>
        <taxon>Embryophyta</taxon>
        <taxon>Marchantiophyta</taxon>
        <taxon>Marchantiopsida</taxon>
        <taxon>Marchantiidae</taxon>
        <taxon>Marchantiales</taxon>
        <taxon>Ricciaceae</taxon>
        <taxon>Riccia</taxon>
    </lineage>
</organism>
<evidence type="ECO:0000256" key="1">
    <source>
        <dbReference type="SAM" id="MobiDB-lite"/>
    </source>
</evidence>
<evidence type="ECO:0000313" key="3">
    <source>
        <dbReference type="Proteomes" id="UP001605036"/>
    </source>
</evidence>
<reference evidence="2 3" key="1">
    <citation type="submission" date="2024-09" db="EMBL/GenBank/DDBJ databases">
        <title>Chromosome-scale assembly of Riccia fluitans.</title>
        <authorList>
            <person name="Paukszto L."/>
            <person name="Sawicki J."/>
            <person name="Karawczyk K."/>
            <person name="Piernik-Szablinska J."/>
            <person name="Szczecinska M."/>
            <person name="Mazdziarz M."/>
        </authorList>
    </citation>
    <scope>NUCLEOTIDE SEQUENCE [LARGE SCALE GENOMIC DNA]</scope>
    <source>
        <strain evidence="2">Rf_01</strain>
        <tissue evidence="2">Aerial parts of the thallus</tissue>
    </source>
</reference>
<evidence type="ECO:0000313" key="2">
    <source>
        <dbReference type="EMBL" id="KAL2623064.1"/>
    </source>
</evidence>
<feature type="compositionally biased region" description="Basic and acidic residues" evidence="1">
    <location>
        <begin position="105"/>
        <end position="132"/>
    </location>
</feature>
<keyword evidence="3" id="KW-1185">Reference proteome</keyword>
<dbReference type="EMBL" id="JBHFFA010000006">
    <property type="protein sequence ID" value="KAL2623064.1"/>
    <property type="molecule type" value="Genomic_DNA"/>
</dbReference>
<accession>A0ABD1Y9H2</accession>